<reference evidence="11 12" key="1">
    <citation type="journal article" date="2020" name="G3 (Bethesda)">
        <title>Improved Reference Genome for Cyclotella cryptica CCMP332, a Model for Cell Wall Morphogenesis, Salinity Adaptation, and Lipid Production in Diatoms (Bacillariophyta).</title>
        <authorList>
            <person name="Roberts W.R."/>
            <person name="Downey K.M."/>
            <person name="Ruck E.C."/>
            <person name="Traller J.C."/>
            <person name="Alverson A.J."/>
        </authorList>
    </citation>
    <scope>NUCLEOTIDE SEQUENCE [LARGE SCALE GENOMIC DNA]</scope>
    <source>
        <strain evidence="11 12">CCMP332</strain>
    </source>
</reference>
<dbReference type="PANTHER" id="PTHR23075:SF0">
    <property type="entry name" value="ATPASE FAMILY AAA DOMAIN-CONTAINING PROTEIN 3"/>
    <property type="match status" value="1"/>
</dbReference>
<keyword evidence="5" id="KW-0067">ATP-binding</keyword>
<keyword evidence="7" id="KW-0496">Mitochondrion</keyword>
<evidence type="ECO:0000256" key="5">
    <source>
        <dbReference type="ARBA" id="ARBA00022840"/>
    </source>
</evidence>
<name>A0ABD3PJX3_9STRA</name>
<dbReference type="GO" id="GO:0042645">
    <property type="term" value="C:mitochondrial nucleoid"/>
    <property type="evidence" value="ECO:0007669"/>
    <property type="project" value="UniProtKB-SubCell"/>
</dbReference>
<dbReference type="InterPro" id="IPR021911">
    <property type="entry name" value="ATAD3_N"/>
</dbReference>
<sequence length="733" mass="82077">MRAYASLLAYAYTLPSAEPSSDNGINHHIYLDIKPANTSKHLEAIRLLPLSTFRLSYERSDSNRTRIGIVGPELVAVIPDAVELVPKRTLPPLEKGGTPVELENFPRVNEQTLFMYSIGATQELAQMLSKLESHAKTQMDKVTAMYGEVTQLEQLLSASSDGNAELRMREAAAKAAIARCDMELEISRAKNEEEYSEATRASEQEQVRRSEALTLARLKREDEASTRQTEKALKIKFETSQRIEQARSESAEAVAALEHKQKLLLQKAAEEMKVKTAKAVAIAKAEAERANEDIHIRRLQAESEQRRKRNIAAINALFTHLSVALSTAVKNPKQVVTLISYICLLTSAIYVAKEMSRLIRSVIEATIGKPQLIRETTRKTLAWSLLSYITQLTWYLNPWRTKFINTSIEESFDNLILPQELKARVMDIAYSARNARRHNAPFRHVLLYGPPGTGKTMVAKILANVIGIDYALMSGGDVSPLGSDAVTQIHSLFSWAKMSPKGVILFIDEAECFLGSRDSGLMSNTTHNALNALLYNTGGDRKDFMLVLATNRAEDLDAAILDRCDESIYFPLPDASCRKDLILLYFDIHFRKFMETNNQQALSLRSRITHFFTKKKPLIMSVESDLMTGKQLESTVAVTRGFSGREIGKIMVALQGAMYVSKDGKLDFITGWKIIETKVREHVAKLEMTTEPLSRLGRNVFEEDDEDSITANKHEDVAQCAQDIDSNSQLTIN</sequence>
<evidence type="ECO:0000313" key="11">
    <source>
        <dbReference type="EMBL" id="KAL3788363.1"/>
    </source>
</evidence>
<evidence type="ECO:0000256" key="9">
    <source>
        <dbReference type="ARBA" id="ARBA00023271"/>
    </source>
</evidence>
<dbReference type="Pfam" id="PF12037">
    <property type="entry name" value="ATAD3_N"/>
    <property type="match status" value="1"/>
</dbReference>
<organism evidence="11 12">
    <name type="scientific">Cyclotella cryptica</name>
    <dbReference type="NCBI Taxonomy" id="29204"/>
    <lineage>
        <taxon>Eukaryota</taxon>
        <taxon>Sar</taxon>
        <taxon>Stramenopiles</taxon>
        <taxon>Ochrophyta</taxon>
        <taxon>Bacillariophyta</taxon>
        <taxon>Coscinodiscophyceae</taxon>
        <taxon>Thalassiosirophycidae</taxon>
        <taxon>Stephanodiscales</taxon>
        <taxon>Stephanodiscaceae</taxon>
        <taxon>Cyclotella</taxon>
    </lineage>
</organism>
<evidence type="ECO:0000259" key="10">
    <source>
        <dbReference type="SMART" id="SM00382"/>
    </source>
</evidence>
<dbReference type="Gene3D" id="3.40.50.300">
    <property type="entry name" value="P-loop containing nucleotide triphosphate hydrolases"/>
    <property type="match status" value="1"/>
</dbReference>
<keyword evidence="9" id="KW-1135">Mitochondrion nucleoid</keyword>
<protein>
    <recommendedName>
        <fullName evidence="10">AAA+ ATPase domain-containing protein</fullName>
    </recommendedName>
</protein>
<dbReference type="InterPro" id="IPR003593">
    <property type="entry name" value="AAA+_ATPase"/>
</dbReference>
<dbReference type="Proteomes" id="UP001516023">
    <property type="component" value="Unassembled WGS sequence"/>
</dbReference>
<dbReference type="GO" id="GO:0005743">
    <property type="term" value="C:mitochondrial inner membrane"/>
    <property type="evidence" value="ECO:0007669"/>
    <property type="project" value="UniProtKB-SubCell"/>
</dbReference>
<dbReference type="SMART" id="SM00382">
    <property type="entry name" value="AAA"/>
    <property type="match status" value="1"/>
</dbReference>
<feature type="domain" description="AAA+ ATPase" evidence="10">
    <location>
        <begin position="441"/>
        <end position="574"/>
    </location>
</feature>
<keyword evidence="12" id="KW-1185">Reference proteome</keyword>
<dbReference type="EMBL" id="JABMIG020000157">
    <property type="protein sequence ID" value="KAL3788363.1"/>
    <property type="molecule type" value="Genomic_DNA"/>
</dbReference>
<evidence type="ECO:0000256" key="2">
    <source>
        <dbReference type="ARBA" id="ARBA00004436"/>
    </source>
</evidence>
<accession>A0ABD3PJX3</accession>
<proteinExistence type="predicted"/>
<keyword evidence="3" id="KW-0547">Nucleotide-binding</keyword>
<keyword evidence="4" id="KW-0999">Mitochondrion inner membrane</keyword>
<gene>
    <name evidence="11" type="ORF">HJC23_009169</name>
</gene>
<evidence type="ECO:0000256" key="8">
    <source>
        <dbReference type="ARBA" id="ARBA00023136"/>
    </source>
</evidence>
<evidence type="ECO:0000256" key="6">
    <source>
        <dbReference type="ARBA" id="ARBA00023054"/>
    </source>
</evidence>
<dbReference type="GO" id="GO:0005524">
    <property type="term" value="F:ATP binding"/>
    <property type="evidence" value="ECO:0007669"/>
    <property type="project" value="UniProtKB-KW"/>
</dbReference>
<evidence type="ECO:0000313" key="12">
    <source>
        <dbReference type="Proteomes" id="UP001516023"/>
    </source>
</evidence>
<evidence type="ECO:0000256" key="7">
    <source>
        <dbReference type="ARBA" id="ARBA00023128"/>
    </source>
</evidence>
<comment type="subcellular location">
    <subcellularLocation>
        <location evidence="1">Mitochondrion inner membrane</location>
    </subcellularLocation>
    <subcellularLocation>
        <location evidence="2">Mitochondrion matrix</location>
        <location evidence="2">Mitochondrion nucleoid</location>
    </subcellularLocation>
</comment>
<keyword evidence="8" id="KW-0472">Membrane</keyword>
<comment type="caution">
    <text evidence="11">The sequence shown here is derived from an EMBL/GenBank/DDBJ whole genome shotgun (WGS) entry which is preliminary data.</text>
</comment>
<dbReference type="InterPro" id="IPR027417">
    <property type="entry name" value="P-loop_NTPase"/>
</dbReference>
<dbReference type="Pfam" id="PF00004">
    <property type="entry name" value="AAA"/>
    <property type="match status" value="1"/>
</dbReference>
<dbReference type="PANTHER" id="PTHR23075">
    <property type="entry name" value="PUTATIVE ATP-ASE"/>
    <property type="match status" value="1"/>
</dbReference>
<evidence type="ECO:0000256" key="1">
    <source>
        <dbReference type="ARBA" id="ARBA00004273"/>
    </source>
</evidence>
<dbReference type="AlphaFoldDB" id="A0ABD3PJX3"/>
<evidence type="ECO:0000256" key="3">
    <source>
        <dbReference type="ARBA" id="ARBA00022741"/>
    </source>
</evidence>
<dbReference type="InterPro" id="IPR003959">
    <property type="entry name" value="ATPase_AAA_core"/>
</dbReference>
<keyword evidence="6" id="KW-0175">Coiled coil</keyword>
<dbReference type="SUPFAM" id="SSF52540">
    <property type="entry name" value="P-loop containing nucleoside triphosphate hydrolases"/>
    <property type="match status" value="1"/>
</dbReference>
<evidence type="ECO:0000256" key="4">
    <source>
        <dbReference type="ARBA" id="ARBA00022792"/>
    </source>
</evidence>